<dbReference type="Proteomes" id="UP001344906">
    <property type="component" value="Unassembled WGS sequence"/>
</dbReference>
<protein>
    <recommendedName>
        <fullName evidence="3">DUF4097 domain-containing protein</fullName>
    </recommendedName>
</protein>
<comment type="caution">
    <text evidence="4">The sequence shown here is derived from an EMBL/GenBank/DDBJ whole genome shotgun (WGS) entry which is preliminary data.</text>
</comment>
<name>A0ABQ6G2N5_9CHLR</name>
<keyword evidence="2" id="KW-1133">Transmembrane helix</keyword>
<gene>
    <name evidence="4" type="ORF">KDH_57110</name>
</gene>
<dbReference type="InterPro" id="IPR025164">
    <property type="entry name" value="Toastrack_DUF4097"/>
</dbReference>
<evidence type="ECO:0000313" key="4">
    <source>
        <dbReference type="EMBL" id="GLV58883.1"/>
    </source>
</evidence>
<feature type="domain" description="DUF4097" evidence="3">
    <location>
        <begin position="147"/>
        <end position="345"/>
    </location>
</feature>
<keyword evidence="2" id="KW-0812">Transmembrane</keyword>
<feature type="region of interest" description="Disordered" evidence="1">
    <location>
        <begin position="1"/>
        <end position="39"/>
    </location>
</feature>
<dbReference type="Pfam" id="PF13349">
    <property type="entry name" value="DUF4097"/>
    <property type="match status" value="1"/>
</dbReference>
<evidence type="ECO:0000259" key="3">
    <source>
        <dbReference type="Pfam" id="PF13349"/>
    </source>
</evidence>
<accession>A0ABQ6G2N5</accession>
<keyword evidence="5" id="KW-1185">Reference proteome</keyword>
<evidence type="ECO:0000256" key="2">
    <source>
        <dbReference type="SAM" id="Phobius"/>
    </source>
</evidence>
<feature type="transmembrane region" description="Helical" evidence="2">
    <location>
        <begin position="106"/>
        <end position="124"/>
    </location>
</feature>
<dbReference type="RefSeq" id="WP_338255277.1">
    <property type="nucleotide sequence ID" value="NZ_BSRI01000002.1"/>
</dbReference>
<feature type="compositionally biased region" description="Polar residues" evidence="1">
    <location>
        <begin position="1"/>
        <end position="14"/>
    </location>
</feature>
<dbReference type="EMBL" id="BSRI01000002">
    <property type="protein sequence ID" value="GLV58883.1"/>
    <property type="molecule type" value="Genomic_DNA"/>
</dbReference>
<evidence type="ECO:0000313" key="5">
    <source>
        <dbReference type="Proteomes" id="UP001344906"/>
    </source>
</evidence>
<dbReference type="PANTHER" id="PTHR34094">
    <property type="match status" value="1"/>
</dbReference>
<dbReference type="PANTHER" id="PTHR34094:SF1">
    <property type="entry name" value="PROTEIN FAM185A"/>
    <property type="match status" value="1"/>
</dbReference>
<sequence length="418" mass="44331">MQSQEGDYYQQEQRQAPAPERVANSDPREQPSPLSAIPPYTYQERRYEDGYASSYAQDDSWFREAEGEKLRPKPEAQRGMGGIISILAVLIIGIIIGSTVHIIGGWLLWAALAVIVVGGGTLIASNWHVITIPMPVETFPIQEHAQLVVNNVYGTVTVRRGEQRQITIAPTKRISGPWATADNIPLNYDQQGDHITVSSELRWSPLQFGFRRIDLEIMVPENCDLQIKNGAGNIQVQDVSGDLKLRTGSGSIALNALQGQVAAITGSGTINADNLRGRIELRTGSGTITTNHLQGSLALKTGSGSIEGTDLNGQVEMTTGSGRIEIGPSNLNGSSSFKTGSGSISFVGSLDPLGNSSFKTGSGSINLALPSGSSFSLSASTGSGGVRNEFGGSEIGNGPRARISAKTGSGRITIQRTP</sequence>
<proteinExistence type="predicted"/>
<keyword evidence="2" id="KW-0472">Membrane</keyword>
<organism evidence="4 5">
    <name type="scientific">Dictyobacter halimunensis</name>
    <dbReference type="NCBI Taxonomy" id="3026934"/>
    <lineage>
        <taxon>Bacteria</taxon>
        <taxon>Bacillati</taxon>
        <taxon>Chloroflexota</taxon>
        <taxon>Ktedonobacteria</taxon>
        <taxon>Ktedonobacterales</taxon>
        <taxon>Dictyobacteraceae</taxon>
        <taxon>Dictyobacter</taxon>
    </lineage>
</organism>
<evidence type="ECO:0000256" key="1">
    <source>
        <dbReference type="SAM" id="MobiDB-lite"/>
    </source>
</evidence>
<feature type="compositionally biased region" description="Polar residues" evidence="1">
    <location>
        <begin position="406"/>
        <end position="418"/>
    </location>
</feature>
<feature type="transmembrane region" description="Helical" evidence="2">
    <location>
        <begin position="79"/>
        <end position="100"/>
    </location>
</feature>
<dbReference type="Gene3D" id="2.160.20.120">
    <property type="match status" value="1"/>
</dbReference>
<feature type="region of interest" description="Disordered" evidence="1">
    <location>
        <begin position="389"/>
        <end position="418"/>
    </location>
</feature>
<reference evidence="4 5" key="1">
    <citation type="submission" date="2023-02" db="EMBL/GenBank/DDBJ databases">
        <title>Dictyobacter halimunensis sp. nov., a new member of the class Ktedonobacteria from forest soil in a geothermal area.</title>
        <authorList>
            <person name="Rachmania M.K."/>
            <person name="Ningsih F."/>
            <person name="Sakai Y."/>
            <person name="Yabe S."/>
            <person name="Yokota A."/>
            <person name="Sjamsuridzal W."/>
        </authorList>
    </citation>
    <scope>NUCLEOTIDE SEQUENCE [LARGE SCALE GENOMIC DNA]</scope>
    <source>
        <strain evidence="4 5">S3.2.2.5</strain>
    </source>
</reference>